<dbReference type="EMBL" id="JAHLJV010000059">
    <property type="protein sequence ID" value="KAK1580081.1"/>
    <property type="molecule type" value="Genomic_DNA"/>
</dbReference>
<organism evidence="2 3">
    <name type="scientific">Colletotrichum navitas</name>
    <dbReference type="NCBI Taxonomy" id="681940"/>
    <lineage>
        <taxon>Eukaryota</taxon>
        <taxon>Fungi</taxon>
        <taxon>Dikarya</taxon>
        <taxon>Ascomycota</taxon>
        <taxon>Pezizomycotina</taxon>
        <taxon>Sordariomycetes</taxon>
        <taxon>Hypocreomycetidae</taxon>
        <taxon>Glomerellales</taxon>
        <taxon>Glomerellaceae</taxon>
        <taxon>Colletotrichum</taxon>
        <taxon>Colletotrichum graminicola species complex</taxon>
    </lineage>
</organism>
<keyword evidence="3" id="KW-1185">Reference proteome</keyword>
<gene>
    <name evidence="2" type="ORF">LY79DRAFT_319120</name>
</gene>
<evidence type="ECO:0000313" key="3">
    <source>
        <dbReference type="Proteomes" id="UP001230504"/>
    </source>
</evidence>
<evidence type="ECO:0000256" key="1">
    <source>
        <dbReference type="SAM" id="MobiDB-lite"/>
    </source>
</evidence>
<evidence type="ECO:0000313" key="2">
    <source>
        <dbReference type="EMBL" id="KAK1580081.1"/>
    </source>
</evidence>
<protein>
    <submittedName>
        <fullName evidence="2">Uncharacterized protein</fullName>
    </submittedName>
</protein>
<dbReference type="AlphaFoldDB" id="A0AAD8PSU3"/>
<name>A0AAD8PSU3_9PEZI</name>
<dbReference type="Proteomes" id="UP001230504">
    <property type="component" value="Unassembled WGS sequence"/>
</dbReference>
<proteinExistence type="predicted"/>
<accession>A0AAD8PSU3</accession>
<feature type="region of interest" description="Disordered" evidence="1">
    <location>
        <begin position="1"/>
        <end position="23"/>
    </location>
</feature>
<comment type="caution">
    <text evidence="2">The sequence shown here is derived from an EMBL/GenBank/DDBJ whole genome shotgun (WGS) entry which is preliminary data.</text>
</comment>
<sequence length="169" mass="18947">MQRNRDPNIARLTPPRQPPFGPGQARCYLRSWTFRPACRVPKQGPRVLVGGKFGILPRKIPRTKSLHPTPWDSHLESGGFCGAIGRQWWGITAGQRGTIPRPMCMEERSTGWWMRGYDGQRCRFSSIVAEKATVQTTNSSCEHLFCGHTASRLTGQLGAREAIITSLQE</sequence>
<dbReference type="RefSeq" id="XP_060411149.1">
    <property type="nucleotide sequence ID" value="XM_060552391.1"/>
</dbReference>
<reference evidence="2" key="1">
    <citation type="submission" date="2021-06" db="EMBL/GenBank/DDBJ databases">
        <title>Comparative genomics, transcriptomics and evolutionary studies reveal genomic signatures of adaptation to plant cell wall in hemibiotrophic fungi.</title>
        <authorList>
            <consortium name="DOE Joint Genome Institute"/>
            <person name="Baroncelli R."/>
            <person name="Diaz J.F."/>
            <person name="Benocci T."/>
            <person name="Peng M."/>
            <person name="Battaglia E."/>
            <person name="Haridas S."/>
            <person name="Andreopoulos W."/>
            <person name="Labutti K."/>
            <person name="Pangilinan J."/>
            <person name="Floch G.L."/>
            <person name="Makela M.R."/>
            <person name="Henrissat B."/>
            <person name="Grigoriev I.V."/>
            <person name="Crouch J.A."/>
            <person name="De Vries R.P."/>
            <person name="Sukno S.A."/>
            <person name="Thon M.R."/>
        </authorList>
    </citation>
    <scope>NUCLEOTIDE SEQUENCE</scope>
    <source>
        <strain evidence="2">CBS 125086</strain>
    </source>
</reference>
<dbReference type="GeneID" id="85436631"/>